<dbReference type="SUPFAM" id="SSF54373">
    <property type="entry name" value="FAD-linked reductases, C-terminal domain"/>
    <property type="match status" value="1"/>
</dbReference>
<proteinExistence type="predicted"/>
<evidence type="ECO:0000313" key="3">
    <source>
        <dbReference type="Proteomes" id="UP000050331"/>
    </source>
</evidence>
<dbReference type="InterPro" id="IPR002937">
    <property type="entry name" value="Amino_oxidase"/>
</dbReference>
<gene>
    <name evidence="2" type="ORF">AOX59_16530</name>
</gene>
<feature type="domain" description="Amine oxidase" evidence="1">
    <location>
        <begin position="74"/>
        <end position="394"/>
    </location>
</feature>
<dbReference type="STRING" id="1472767.AOX59_16530"/>
<dbReference type="EMBL" id="CP013862">
    <property type="protein sequence ID" value="ALX50043.1"/>
    <property type="molecule type" value="Genomic_DNA"/>
</dbReference>
<dbReference type="SUPFAM" id="SSF51905">
    <property type="entry name" value="FAD/NAD(P)-binding domain"/>
    <property type="match status" value="1"/>
</dbReference>
<name>A0A0U3NTW6_9BACI</name>
<dbReference type="InterPro" id="IPR036188">
    <property type="entry name" value="FAD/NAD-bd_sf"/>
</dbReference>
<dbReference type="AlphaFoldDB" id="A0A0U3NTW6"/>
<dbReference type="Proteomes" id="UP000050331">
    <property type="component" value="Chromosome"/>
</dbReference>
<dbReference type="KEGG" id="lao:AOX59_16530"/>
<dbReference type="GO" id="GO:0016491">
    <property type="term" value="F:oxidoreductase activity"/>
    <property type="evidence" value="ECO:0007669"/>
    <property type="project" value="InterPro"/>
</dbReference>
<organism evidence="2 3">
    <name type="scientific">Lentibacillus amyloliquefaciens</name>
    <dbReference type="NCBI Taxonomy" id="1472767"/>
    <lineage>
        <taxon>Bacteria</taxon>
        <taxon>Bacillati</taxon>
        <taxon>Bacillota</taxon>
        <taxon>Bacilli</taxon>
        <taxon>Bacillales</taxon>
        <taxon>Bacillaceae</taxon>
        <taxon>Lentibacillus</taxon>
    </lineage>
</organism>
<keyword evidence="3" id="KW-1185">Reference proteome</keyword>
<reference evidence="2 3" key="1">
    <citation type="submission" date="2016-01" db="EMBL/GenBank/DDBJ databases">
        <title>Complete genome sequence of strain Lentibacillus amyloliquefaciens LAM0015T isolated from saline sediment.</title>
        <authorList>
            <person name="Wang J.-L."/>
            <person name="He M.-X."/>
        </authorList>
    </citation>
    <scope>NUCLEOTIDE SEQUENCE [LARGE SCALE GENOMIC DNA]</scope>
    <source>
        <strain evidence="2 3">LAM0015</strain>
    </source>
</reference>
<sequence length="421" mass="48600">MLRNDPWFTENYADRLNKISHYAYEFNITRGQWDDIRINWTYYKQGSPYDGMKMRNIGFWNVIKDQVGQEGYAFIADAEGYYSNTMNWNAAIAVSYMIGDDGEGDHYRTIENGFDQLAYALARHFTESEGSQLWMGNRLVTFEKSEDTGRRYRLTFYNVYDQAYWKVYADSIILAMPKRSLELIDQQNFFFDSNTHPALKQHMDSIFDIPSFKLLMGFNDPWWKNDLGIKEGKASTDLPMSQCVYFGTDPDNAHSLLLASYNDYRTVHFWNSLIQDEAARGYRSNDSADPGEKQVSLLSAQETTVLPGVEAPAHVVKEALNQLSELHGITVPDPYIVRVKDWSRDPYGAGYHNWRTSALFEDIIPFMRQPIADESVHIIGDAYSGKQGWTEGAFCVTENLLQTSFFLKKPDWLDEAYYLGL</sequence>
<evidence type="ECO:0000259" key="1">
    <source>
        <dbReference type="Pfam" id="PF01593"/>
    </source>
</evidence>
<dbReference type="Pfam" id="PF01593">
    <property type="entry name" value="Amino_oxidase"/>
    <property type="match status" value="1"/>
</dbReference>
<accession>A0A0U3NTW6</accession>
<evidence type="ECO:0000313" key="2">
    <source>
        <dbReference type="EMBL" id="ALX50043.1"/>
    </source>
</evidence>
<protein>
    <recommendedName>
        <fullName evidence="1">Amine oxidase domain-containing protein</fullName>
    </recommendedName>
</protein>
<dbReference type="Gene3D" id="3.90.660.10">
    <property type="match status" value="2"/>
</dbReference>
<dbReference type="Gene3D" id="3.50.50.60">
    <property type="entry name" value="FAD/NAD(P)-binding domain"/>
    <property type="match status" value="2"/>
</dbReference>